<evidence type="ECO:0000313" key="2">
    <source>
        <dbReference type="Proteomes" id="UP000483820"/>
    </source>
</evidence>
<dbReference type="CTD" id="78776069"/>
<dbReference type="PANTHER" id="PTHR47250:SF2">
    <property type="entry name" value="SET DOMAIN-CONTAINING PROTEIN"/>
    <property type="match status" value="1"/>
</dbReference>
<dbReference type="Proteomes" id="UP000483820">
    <property type="component" value="Chromosome IV"/>
</dbReference>
<gene>
    <name evidence="1" type="ORF">GCK72_015492</name>
</gene>
<comment type="caution">
    <text evidence="1">The sequence shown here is derived from an EMBL/GenBank/DDBJ whole genome shotgun (WGS) entry which is preliminary data.</text>
</comment>
<dbReference type="RefSeq" id="XP_053585683.1">
    <property type="nucleotide sequence ID" value="XM_053730911.1"/>
</dbReference>
<proteinExistence type="predicted"/>
<dbReference type="InterPro" id="IPR046341">
    <property type="entry name" value="SET_dom_sf"/>
</dbReference>
<sequence length="240" mass="27870">MVHIRTNNSMDNYENVVVPNIMNLFMELYASEEGLSINFCHRCKWLSTRFLHMFKKTLSPEFSIRNWTYRNATFKPVPLKAGCFDDVIGFACSELCHCKGHCTNKLKRTSFEIERKNKMLGFQIKTQNYIPAGTVIAELTGESVKYHDLLPGEIFMECTDQELNFIFVVDNFLLPSNLCINKDIQQKMQSIWKTSLEEVIPVDCDISRNVNDADIPTSLTYKYSDTNVTRRAQMEKNSWM</sequence>
<organism evidence="1 2">
    <name type="scientific">Caenorhabditis remanei</name>
    <name type="common">Caenorhabditis vulgaris</name>
    <dbReference type="NCBI Taxonomy" id="31234"/>
    <lineage>
        <taxon>Eukaryota</taxon>
        <taxon>Metazoa</taxon>
        <taxon>Ecdysozoa</taxon>
        <taxon>Nematoda</taxon>
        <taxon>Chromadorea</taxon>
        <taxon>Rhabditida</taxon>
        <taxon>Rhabditina</taxon>
        <taxon>Rhabditomorpha</taxon>
        <taxon>Rhabditoidea</taxon>
        <taxon>Rhabditidae</taxon>
        <taxon>Peloderinae</taxon>
        <taxon>Caenorhabditis</taxon>
    </lineage>
</organism>
<protein>
    <submittedName>
        <fullName evidence="1">Uncharacterized protein</fullName>
    </submittedName>
</protein>
<dbReference type="EMBL" id="WUAV01000004">
    <property type="protein sequence ID" value="KAF1759032.1"/>
    <property type="molecule type" value="Genomic_DNA"/>
</dbReference>
<name>A0A6A5GXD6_CAERE</name>
<dbReference type="KEGG" id="crq:GCK72_015492"/>
<reference evidence="1 2" key="1">
    <citation type="submission" date="2019-12" db="EMBL/GenBank/DDBJ databases">
        <title>Chromosome-level assembly of the Caenorhabditis remanei genome.</title>
        <authorList>
            <person name="Teterina A.A."/>
            <person name="Willis J.H."/>
            <person name="Phillips P.C."/>
        </authorList>
    </citation>
    <scope>NUCLEOTIDE SEQUENCE [LARGE SCALE GENOMIC DNA]</scope>
    <source>
        <strain evidence="1 2">PX506</strain>
        <tissue evidence="1">Whole organism</tissue>
    </source>
</reference>
<evidence type="ECO:0000313" key="1">
    <source>
        <dbReference type="EMBL" id="KAF1759032.1"/>
    </source>
</evidence>
<dbReference type="AlphaFoldDB" id="A0A6A5GXD6"/>
<accession>A0A6A5GXD6</accession>
<dbReference type="PANTHER" id="PTHR47250">
    <property type="entry name" value="HISTONE-LYSINE N-METHYLTRANSFERASE SET-6"/>
    <property type="match status" value="1"/>
</dbReference>
<dbReference type="SUPFAM" id="SSF82199">
    <property type="entry name" value="SET domain"/>
    <property type="match status" value="1"/>
</dbReference>
<dbReference type="GeneID" id="78776069"/>
<dbReference type="InterPro" id="IPR053105">
    <property type="entry name" value="Class_V-like_SAM-MTase"/>
</dbReference>
<dbReference type="Gene3D" id="2.170.270.10">
    <property type="entry name" value="SET domain"/>
    <property type="match status" value="1"/>
</dbReference>